<name>A0A067DJT3_CITSI</name>
<protein>
    <submittedName>
        <fullName evidence="1">Uncharacterized protein</fullName>
    </submittedName>
</protein>
<gene>
    <name evidence="1" type="ORF">CISIN_1g045991mg</name>
</gene>
<reference evidence="1 2" key="1">
    <citation type="submission" date="2014-04" db="EMBL/GenBank/DDBJ databases">
        <authorList>
            <consortium name="International Citrus Genome Consortium"/>
            <person name="Gmitter F."/>
            <person name="Chen C."/>
            <person name="Farmerie W."/>
            <person name="Harkins T."/>
            <person name="Desany B."/>
            <person name="Mohiuddin M."/>
            <person name="Kodira C."/>
            <person name="Borodovsky M."/>
            <person name="Lomsadze A."/>
            <person name="Burns P."/>
            <person name="Jenkins J."/>
            <person name="Prochnik S."/>
            <person name="Shu S."/>
            <person name="Chapman J."/>
            <person name="Pitluck S."/>
            <person name="Schmutz J."/>
            <person name="Rokhsar D."/>
        </authorList>
    </citation>
    <scope>NUCLEOTIDE SEQUENCE</scope>
</reference>
<accession>A0A067DJT3</accession>
<keyword evidence="2" id="KW-1185">Reference proteome</keyword>
<organism evidence="1 2">
    <name type="scientific">Citrus sinensis</name>
    <name type="common">Sweet orange</name>
    <name type="synonym">Citrus aurantium var. sinensis</name>
    <dbReference type="NCBI Taxonomy" id="2711"/>
    <lineage>
        <taxon>Eukaryota</taxon>
        <taxon>Viridiplantae</taxon>
        <taxon>Streptophyta</taxon>
        <taxon>Embryophyta</taxon>
        <taxon>Tracheophyta</taxon>
        <taxon>Spermatophyta</taxon>
        <taxon>Magnoliopsida</taxon>
        <taxon>eudicotyledons</taxon>
        <taxon>Gunneridae</taxon>
        <taxon>Pentapetalae</taxon>
        <taxon>rosids</taxon>
        <taxon>malvids</taxon>
        <taxon>Sapindales</taxon>
        <taxon>Rutaceae</taxon>
        <taxon>Aurantioideae</taxon>
        <taxon>Citrus</taxon>
    </lineage>
</organism>
<dbReference type="Proteomes" id="UP000027120">
    <property type="component" value="Unassembled WGS sequence"/>
</dbReference>
<evidence type="ECO:0000313" key="2">
    <source>
        <dbReference type="Proteomes" id="UP000027120"/>
    </source>
</evidence>
<dbReference type="AlphaFoldDB" id="A0A067DJT3"/>
<dbReference type="EMBL" id="KK787317">
    <property type="protein sequence ID" value="KDO38876.1"/>
    <property type="molecule type" value="Genomic_DNA"/>
</dbReference>
<proteinExistence type="predicted"/>
<evidence type="ECO:0000313" key="1">
    <source>
        <dbReference type="EMBL" id="KDO38876.1"/>
    </source>
</evidence>
<sequence>MSVACPTIEHTPHSLICCPRANCCTKEVRFETCCSREVVLTSLTHLSGGSRSFLVLNCWELVAILAMRFWAASGVLSKSAPPLAASIILLSIGSRPS</sequence>